<dbReference type="Gene3D" id="1.20.58.300">
    <property type="entry name" value="FlgN-like"/>
    <property type="match status" value="1"/>
</dbReference>
<dbReference type="Proteomes" id="UP000005234">
    <property type="component" value="Chromosome"/>
</dbReference>
<evidence type="ECO:0000256" key="2">
    <source>
        <dbReference type="ARBA" id="ARBA00007703"/>
    </source>
</evidence>
<keyword evidence="6" id="KW-1185">Reference proteome</keyword>
<reference evidence="5" key="1">
    <citation type="submission" date="2012-02" db="EMBL/GenBank/DDBJ databases">
        <title>The complete genome of Frateuria aurantia DSM 6220.</title>
        <authorList>
            <consortium name="US DOE Joint Genome Institute (JGI-PGF)"/>
            <person name="Lucas S."/>
            <person name="Copeland A."/>
            <person name="Lapidus A."/>
            <person name="Glavina del Rio T."/>
            <person name="Dalin E."/>
            <person name="Tice H."/>
            <person name="Bruce D."/>
            <person name="Goodwin L."/>
            <person name="Pitluck S."/>
            <person name="Peters L."/>
            <person name="Ovchinnikova G."/>
            <person name="Teshima H."/>
            <person name="Kyrpides N."/>
            <person name="Mavromatis K."/>
            <person name="Ivanova N."/>
            <person name="Brettin T."/>
            <person name="Detter J.C."/>
            <person name="Han C."/>
            <person name="Larimer F."/>
            <person name="Land M."/>
            <person name="Hauser L."/>
            <person name="Markowitz V."/>
            <person name="Cheng J.-F."/>
            <person name="Hugenholtz P."/>
            <person name="Woyke T."/>
            <person name="Wu D."/>
            <person name="Brambilla E."/>
            <person name="Klenk H.-P."/>
            <person name="Eisen J.A."/>
        </authorList>
    </citation>
    <scope>NUCLEOTIDE SEQUENCE</scope>
    <source>
        <strain evidence="5">DSM 6220</strain>
    </source>
</reference>
<name>H8L2S7_FRAAD</name>
<organism evidence="5 6">
    <name type="scientific">Frateuria aurantia (strain ATCC 33424 / DSM 6220 / KCTC 2777 / LMG 1558 / NBRC 3245 / NCIMB 13370)</name>
    <name type="common">Acetobacter aurantius</name>
    <dbReference type="NCBI Taxonomy" id="767434"/>
    <lineage>
        <taxon>Bacteria</taxon>
        <taxon>Pseudomonadati</taxon>
        <taxon>Pseudomonadota</taxon>
        <taxon>Gammaproteobacteria</taxon>
        <taxon>Lysobacterales</taxon>
        <taxon>Rhodanobacteraceae</taxon>
        <taxon>Frateuria</taxon>
    </lineage>
</organism>
<dbReference type="eggNOG" id="COG3418">
    <property type="taxonomic scope" value="Bacteria"/>
</dbReference>
<sequence length="150" mass="16389">MDDIIPGLTALVAEMAVVVEEMCVVLRAEREALDRYDSDALNEASALKSRTLVRLDELDAERVLMLRAADLDPQEGMAEIDGWQPLLQQLAIGRDLNHENGEIVSRRLRQVRQALTMLNQMAGSSGAEAEVYGPKGLSRQRGGSSTLGKA</sequence>
<proteinExistence type="inferred from homology"/>
<evidence type="ECO:0000256" key="3">
    <source>
        <dbReference type="ARBA" id="ARBA00022795"/>
    </source>
</evidence>
<comment type="similarity">
    <text evidence="2">Belongs to the FlgN family.</text>
</comment>
<dbReference type="STRING" id="767434.Fraau_2052"/>
<dbReference type="Pfam" id="PF05130">
    <property type="entry name" value="FlgN"/>
    <property type="match status" value="1"/>
</dbReference>
<gene>
    <name evidence="5" type="ordered locus">Fraau_2052</name>
</gene>
<keyword evidence="5" id="KW-0966">Cell projection</keyword>
<comment type="function">
    <text evidence="1">Required for the efficient initiation of filament assembly.</text>
</comment>
<dbReference type="OrthoDB" id="6238586at2"/>
<evidence type="ECO:0000313" key="6">
    <source>
        <dbReference type="Proteomes" id="UP000005234"/>
    </source>
</evidence>
<dbReference type="RefSeq" id="WP_014403439.1">
    <property type="nucleotide sequence ID" value="NC_017033.1"/>
</dbReference>
<evidence type="ECO:0000256" key="1">
    <source>
        <dbReference type="ARBA" id="ARBA00002397"/>
    </source>
</evidence>
<dbReference type="EMBL" id="CP003350">
    <property type="protein sequence ID" value="AFC86436.1"/>
    <property type="molecule type" value="Genomic_DNA"/>
</dbReference>
<dbReference type="AlphaFoldDB" id="H8L2S7"/>
<keyword evidence="3" id="KW-1005">Bacterial flagellum biogenesis</keyword>
<accession>H8L2S7</accession>
<feature type="compositionally biased region" description="Polar residues" evidence="4">
    <location>
        <begin position="141"/>
        <end position="150"/>
    </location>
</feature>
<evidence type="ECO:0000313" key="5">
    <source>
        <dbReference type="EMBL" id="AFC86436.1"/>
    </source>
</evidence>
<dbReference type="HOGENOM" id="CLU_1737864_0_0_6"/>
<dbReference type="GO" id="GO:0044780">
    <property type="term" value="P:bacterial-type flagellum assembly"/>
    <property type="evidence" value="ECO:0007669"/>
    <property type="project" value="InterPro"/>
</dbReference>
<feature type="region of interest" description="Disordered" evidence="4">
    <location>
        <begin position="125"/>
        <end position="150"/>
    </location>
</feature>
<evidence type="ECO:0000256" key="4">
    <source>
        <dbReference type="SAM" id="MobiDB-lite"/>
    </source>
</evidence>
<keyword evidence="5" id="KW-0282">Flagellum</keyword>
<dbReference type="KEGG" id="fau:Fraau_2052"/>
<protein>
    <submittedName>
        <fullName evidence="5">Flagellar biosynthesis/type III secretory pathway chaperone</fullName>
    </submittedName>
</protein>
<dbReference type="InterPro" id="IPR007809">
    <property type="entry name" value="FlgN-like"/>
</dbReference>
<keyword evidence="5" id="KW-0969">Cilium</keyword>
<dbReference type="SUPFAM" id="SSF140566">
    <property type="entry name" value="FlgN-like"/>
    <property type="match status" value="1"/>
</dbReference>
<dbReference type="InterPro" id="IPR036679">
    <property type="entry name" value="FlgN-like_sf"/>
</dbReference>